<keyword evidence="4" id="KW-0472">Membrane</keyword>
<dbReference type="InterPro" id="IPR059017">
    <property type="entry name" value="PMEL_NMB_N"/>
</dbReference>
<keyword evidence="1" id="KW-0732">Signal</keyword>
<dbReference type="InterPro" id="IPR046846">
    <property type="entry name" value="PKAT_KLD"/>
</dbReference>
<name>A0A7N5KIS5_AILME</name>
<dbReference type="FunFam" id="2.60.40.10:FF:001512">
    <property type="entry name" value="Premelanosome protein a"/>
    <property type="match status" value="1"/>
</dbReference>
<protein>
    <recommendedName>
        <fullName evidence="5">PKD domain-containing protein</fullName>
    </recommendedName>
</protein>
<dbReference type="GO" id="GO:0005886">
    <property type="term" value="C:plasma membrane"/>
    <property type="evidence" value="ECO:0007669"/>
    <property type="project" value="TreeGrafter"/>
</dbReference>
<dbReference type="PANTHER" id="PTHR11861:SF1">
    <property type="entry name" value="MELANOCYTE PROTEIN PMEL"/>
    <property type="match status" value="1"/>
</dbReference>
<dbReference type="AlphaFoldDB" id="A0A7N5KIS5"/>
<organism evidence="6 7">
    <name type="scientific">Ailuropoda melanoleuca</name>
    <name type="common">Giant panda</name>
    <dbReference type="NCBI Taxonomy" id="9646"/>
    <lineage>
        <taxon>Eukaryota</taxon>
        <taxon>Metazoa</taxon>
        <taxon>Chordata</taxon>
        <taxon>Craniata</taxon>
        <taxon>Vertebrata</taxon>
        <taxon>Euteleostomi</taxon>
        <taxon>Mammalia</taxon>
        <taxon>Eutheria</taxon>
        <taxon>Laurasiatheria</taxon>
        <taxon>Carnivora</taxon>
        <taxon>Caniformia</taxon>
        <taxon>Ursidae</taxon>
        <taxon>Ailuropoda</taxon>
    </lineage>
</organism>
<keyword evidence="4" id="KW-1133">Transmembrane helix</keyword>
<dbReference type="InterPro" id="IPR035986">
    <property type="entry name" value="PKD_dom_sf"/>
</dbReference>
<dbReference type="InParanoid" id="A0A7N5KIS5"/>
<dbReference type="SUPFAM" id="SSF49299">
    <property type="entry name" value="PKD domain"/>
    <property type="match status" value="1"/>
</dbReference>
<feature type="transmembrane region" description="Helical" evidence="4">
    <location>
        <begin position="521"/>
        <end position="541"/>
    </location>
</feature>
<evidence type="ECO:0000313" key="6">
    <source>
        <dbReference type="Ensembl" id="ENSAMEP00000040717.1"/>
    </source>
</evidence>
<reference evidence="6 7" key="1">
    <citation type="journal article" date="2010" name="Nature">
        <title>The sequence and de novo assembly of the giant panda genome.</title>
        <authorList>
            <person name="Li R."/>
            <person name="Fan W."/>
            <person name="Tian G."/>
            <person name="Zhu H."/>
            <person name="He L."/>
            <person name="Cai J."/>
            <person name="Huang Q."/>
            <person name="Cai Q."/>
            <person name="Li B."/>
            <person name="Bai Y."/>
            <person name="Zhang Z."/>
            <person name="Zhang Y."/>
            <person name="Wang W."/>
            <person name="Li J."/>
            <person name="Wei F."/>
            <person name="Li H."/>
            <person name="Jian M."/>
            <person name="Li J."/>
            <person name="Zhang Z."/>
            <person name="Nielsen R."/>
            <person name="Li D."/>
            <person name="Gu W."/>
            <person name="Yang Z."/>
            <person name="Xuan Z."/>
            <person name="Ryder O.A."/>
            <person name="Leung F.C."/>
            <person name="Zhou Y."/>
            <person name="Cao J."/>
            <person name="Sun X."/>
            <person name="Fu Y."/>
            <person name="Fang X."/>
            <person name="Guo X."/>
            <person name="Wang B."/>
            <person name="Hou R."/>
            <person name="Shen F."/>
            <person name="Mu B."/>
            <person name="Ni P."/>
            <person name="Lin R."/>
            <person name="Qian W."/>
            <person name="Wang G."/>
            <person name="Yu C."/>
            <person name="Nie W."/>
            <person name="Wang J."/>
            <person name="Wu Z."/>
            <person name="Liang H."/>
            <person name="Min J."/>
            <person name="Wu Q."/>
            <person name="Cheng S."/>
            <person name="Ruan J."/>
            <person name="Wang M."/>
            <person name="Shi Z."/>
            <person name="Wen M."/>
            <person name="Liu B."/>
            <person name="Ren X."/>
            <person name="Zheng H."/>
            <person name="Dong D."/>
            <person name="Cook K."/>
            <person name="Shan G."/>
            <person name="Zhang H."/>
            <person name="Kosiol C."/>
            <person name="Xie X."/>
            <person name="Lu Z."/>
            <person name="Zheng H."/>
            <person name="Li Y."/>
            <person name="Steiner C.C."/>
            <person name="Lam T.T."/>
            <person name="Lin S."/>
            <person name="Zhang Q."/>
            <person name="Li G."/>
            <person name="Tian J."/>
            <person name="Gong T."/>
            <person name="Liu H."/>
            <person name="Zhang D."/>
            <person name="Fang L."/>
            <person name="Ye C."/>
            <person name="Zhang J."/>
            <person name="Hu W."/>
            <person name="Xu A."/>
            <person name="Ren Y."/>
            <person name="Zhang G."/>
            <person name="Bruford M.W."/>
            <person name="Li Q."/>
            <person name="Ma L."/>
            <person name="Guo Y."/>
            <person name="An N."/>
            <person name="Hu Y."/>
            <person name="Zheng Y."/>
            <person name="Shi Y."/>
            <person name="Li Z."/>
            <person name="Liu Q."/>
            <person name="Chen Y."/>
            <person name="Zhao J."/>
            <person name="Qu N."/>
            <person name="Zhao S."/>
            <person name="Tian F."/>
            <person name="Wang X."/>
            <person name="Wang H."/>
            <person name="Xu L."/>
            <person name="Liu X."/>
            <person name="Vinar T."/>
            <person name="Wang Y."/>
            <person name="Lam T.W."/>
            <person name="Yiu S.M."/>
            <person name="Liu S."/>
            <person name="Zhang H."/>
            <person name="Li D."/>
            <person name="Huang Y."/>
            <person name="Wang X."/>
            <person name="Yang G."/>
            <person name="Jiang Z."/>
            <person name="Wang J."/>
            <person name="Qin N."/>
            <person name="Li L."/>
            <person name="Li J."/>
            <person name="Bolund L."/>
            <person name="Kristiansen K."/>
            <person name="Wong G.K."/>
            <person name="Olson M."/>
            <person name="Zhang X."/>
            <person name="Li S."/>
            <person name="Yang H."/>
            <person name="Wang J."/>
            <person name="Wang J."/>
        </authorList>
    </citation>
    <scope>NUCLEOTIDE SEQUENCE [LARGE SCALE GENOMIC DNA]</scope>
</reference>
<dbReference type="GO" id="GO:0032438">
    <property type="term" value="P:melanosome organization"/>
    <property type="evidence" value="ECO:0007669"/>
    <property type="project" value="TreeGrafter"/>
</dbReference>
<evidence type="ECO:0000256" key="4">
    <source>
        <dbReference type="SAM" id="Phobius"/>
    </source>
</evidence>
<dbReference type="InterPro" id="IPR022409">
    <property type="entry name" value="PKD/Chitinase_dom"/>
</dbReference>
<dbReference type="PANTHER" id="PTHR11861">
    <property type="entry name" value="MELANOCYTE PROTEIN PMEL 17-RELATED"/>
    <property type="match status" value="1"/>
</dbReference>
<dbReference type="Gene3D" id="2.60.40.10">
    <property type="entry name" value="Immunoglobulins"/>
    <property type="match status" value="1"/>
</dbReference>
<dbReference type="GO" id="GO:0042470">
    <property type="term" value="C:melanosome"/>
    <property type="evidence" value="ECO:0007669"/>
    <property type="project" value="TreeGrafter"/>
</dbReference>
<accession>A0A7N5KIS5</accession>
<evidence type="ECO:0000256" key="2">
    <source>
        <dbReference type="ARBA" id="ARBA00023180"/>
    </source>
</evidence>
<keyword evidence="7" id="KW-1185">Reference proteome</keyword>
<evidence type="ECO:0000256" key="1">
    <source>
        <dbReference type="ARBA" id="ARBA00022729"/>
    </source>
</evidence>
<keyword evidence="4" id="KW-0812">Transmembrane</keyword>
<dbReference type="Pfam" id="PF00801">
    <property type="entry name" value="PKD"/>
    <property type="match status" value="1"/>
</dbReference>
<reference evidence="6" key="3">
    <citation type="submission" date="2025-09" db="UniProtKB">
        <authorList>
            <consortium name="Ensembl"/>
        </authorList>
    </citation>
    <scope>IDENTIFICATION</scope>
</reference>
<dbReference type="InterPro" id="IPR013783">
    <property type="entry name" value="Ig-like_fold"/>
</dbReference>
<sequence>SSAQRRFSGRNNRWGQNGSRRYSAYKTWNSSLYPQWREGDPRQGNCWRGGNVTFDISNDAPTLTNAKVTFRIALRFPSNQTALPDGRVVWSQNCIINGTRMRKGDPVFPDQEGDASDYVFPDGQPFSPSNRRPGKFVFVWKTWGQYWQVVDGPTSSLTIETADIALGSYTMNVAVYHYRGREKFIPIGGTSSQFSITDQIPFQVNIAQLLDTDGTDSRFVRNRAISFAVQLHDPSQYLHDADISYSWDFGDQSGTLISRSTMVTHTYLSAGSFSPRVVVQAAIPVASCGGSTSEEPFIMPTTLTPTTTPSGTTAVTSVPASATSVLSTVPPAVTEEATSVATVPAANISAGPEETDLAAASVEPAVVASSNATEDSSSAPGSSSTILLVKRQAPTGCLLYRYGTFATNLDIIQGIESVEIVQVIPLTPAIAENAVDLTVTCQGSLPQEVCTTVSDPDCMIVQESVCNPVQPSPDCQLVLRQAFNQSGLYCVNISLADANTLAVASAQVSIQTERNQASAQITFVVGVLLVMAAMGAAIYTYRHLRHIPLRAVMSTGTSPRKWFPDRTAVRLFLGQAFGRKASGESSPLLSGNVI</sequence>
<feature type="domain" description="PKD" evidence="5">
    <location>
        <begin position="242"/>
        <end position="279"/>
    </location>
</feature>
<dbReference type="InterPro" id="IPR000601">
    <property type="entry name" value="PKD_dom"/>
</dbReference>
<dbReference type="Ensembl" id="ENSAMET00000027284.1">
    <property type="protein sequence ID" value="ENSAMEP00000040717.1"/>
    <property type="gene ID" value="ENSAMEG00000028545.1"/>
</dbReference>
<dbReference type="Pfam" id="PF20433">
    <property type="entry name" value="PKAT_KLD"/>
    <property type="match status" value="1"/>
</dbReference>
<dbReference type="InterPro" id="IPR045219">
    <property type="entry name" value="PKAT"/>
</dbReference>
<dbReference type="PROSITE" id="PS50093">
    <property type="entry name" value="PKD"/>
    <property type="match status" value="1"/>
</dbReference>
<evidence type="ECO:0000313" key="7">
    <source>
        <dbReference type="Proteomes" id="UP000008912"/>
    </source>
</evidence>
<proteinExistence type="inferred from homology"/>
<evidence type="ECO:0000259" key="5">
    <source>
        <dbReference type="PROSITE" id="PS50093"/>
    </source>
</evidence>
<dbReference type="Pfam" id="PF26141">
    <property type="entry name" value="PMEL_NMB_N"/>
    <property type="match status" value="1"/>
</dbReference>
<dbReference type="GeneTree" id="ENSGT00950000183188"/>
<reference evidence="6" key="2">
    <citation type="submission" date="2025-08" db="UniProtKB">
        <authorList>
            <consortium name="Ensembl"/>
        </authorList>
    </citation>
    <scope>IDENTIFICATION</scope>
</reference>
<keyword evidence="2" id="KW-0325">Glycoprotein</keyword>
<dbReference type="SMART" id="SM00089">
    <property type="entry name" value="PKD"/>
    <property type="match status" value="1"/>
</dbReference>
<comment type="similarity">
    <text evidence="3">Belongs to the PMEL/NMB family.</text>
</comment>
<dbReference type="CDD" id="cd00146">
    <property type="entry name" value="PKD"/>
    <property type="match status" value="1"/>
</dbReference>
<evidence type="ECO:0000256" key="3">
    <source>
        <dbReference type="ARBA" id="ARBA00025776"/>
    </source>
</evidence>
<dbReference type="Proteomes" id="UP000008912">
    <property type="component" value="Unassembled WGS sequence"/>
</dbReference>